<dbReference type="SUPFAM" id="SSF48498">
    <property type="entry name" value="Tetracyclin repressor-like, C-terminal domain"/>
    <property type="match status" value="1"/>
</dbReference>
<evidence type="ECO:0000256" key="4">
    <source>
        <dbReference type="PROSITE-ProRule" id="PRU00335"/>
    </source>
</evidence>
<keyword evidence="1" id="KW-0805">Transcription regulation</keyword>
<keyword evidence="3" id="KW-0804">Transcription</keyword>
<dbReference type="InterPro" id="IPR023772">
    <property type="entry name" value="DNA-bd_HTH_TetR-type_CS"/>
</dbReference>
<dbReference type="PROSITE" id="PS01081">
    <property type="entry name" value="HTH_TETR_1"/>
    <property type="match status" value="1"/>
</dbReference>
<dbReference type="GO" id="GO:0003700">
    <property type="term" value="F:DNA-binding transcription factor activity"/>
    <property type="evidence" value="ECO:0007669"/>
    <property type="project" value="TreeGrafter"/>
</dbReference>
<keyword evidence="2 4" id="KW-0238">DNA-binding</keyword>
<dbReference type="PANTHER" id="PTHR30055:SF234">
    <property type="entry name" value="HTH-TYPE TRANSCRIPTIONAL REGULATOR BETI"/>
    <property type="match status" value="1"/>
</dbReference>
<evidence type="ECO:0000259" key="5">
    <source>
        <dbReference type="PROSITE" id="PS50977"/>
    </source>
</evidence>
<feature type="domain" description="HTH tetR-type" evidence="5">
    <location>
        <begin position="15"/>
        <end position="75"/>
    </location>
</feature>
<dbReference type="Gene3D" id="1.10.357.10">
    <property type="entry name" value="Tetracycline Repressor, domain 2"/>
    <property type="match status" value="1"/>
</dbReference>
<protein>
    <submittedName>
        <fullName evidence="6">DNA-binding transcriptional regulator EnvR</fullName>
    </submittedName>
</protein>
<name>A0A518BYS8_9BACT</name>
<dbReference type="SUPFAM" id="SSF46689">
    <property type="entry name" value="Homeodomain-like"/>
    <property type="match status" value="1"/>
</dbReference>
<dbReference type="Gene3D" id="1.10.10.60">
    <property type="entry name" value="Homeodomain-like"/>
    <property type="match status" value="1"/>
</dbReference>
<feature type="DNA-binding region" description="H-T-H motif" evidence="4">
    <location>
        <begin position="38"/>
        <end position="57"/>
    </location>
</feature>
<dbReference type="InterPro" id="IPR001647">
    <property type="entry name" value="HTH_TetR"/>
</dbReference>
<proteinExistence type="predicted"/>
<evidence type="ECO:0000256" key="3">
    <source>
        <dbReference type="ARBA" id="ARBA00023163"/>
    </source>
</evidence>
<evidence type="ECO:0000313" key="6">
    <source>
        <dbReference type="EMBL" id="QDU72127.1"/>
    </source>
</evidence>
<dbReference type="AlphaFoldDB" id="A0A518BYS8"/>
<gene>
    <name evidence="6" type="ORF">Pan265_19890</name>
</gene>
<dbReference type="GO" id="GO:0000976">
    <property type="term" value="F:transcription cis-regulatory region binding"/>
    <property type="evidence" value="ECO:0007669"/>
    <property type="project" value="TreeGrafter"/>
</dbReference>
<dbReference type="InterPro" id="IPR036271">
    <property type="entry name" value="Tet_transcr_reg_TetR-rel_C_sf"/>
</dbReference>
<dbReference type="PRINTS" id="PR00455">
    <property type="entry name" value="HTHTETR"/>
</dbReference>
<dbReference type="InterPro" id="IPR050109">
    <property type="entry name" value="HTH-type_TetR-like_transc_reg"/>
</dbReference>
<evidence type="ECO:0000256" key="2">
    <source>
        <dbReference type="ARBA" id="ARBA00023125"/>
    </source>
</evidence>
<keyword evidence="7" id="KW-1185">Reference proteome</keyword>
<dbReference type="Pfam" id="PF00440">
    <property type="entry name" value="TetR_N"/>
    <property type="match status" value="1"/>
</dbReference>
<dbReference type="OrthoDB" id="116240at2"/>
<sequence>MVNDRLHETGDVHELGTRHALTEAALRLARDGGMDKASVRSITREAGVTEATLYRHFQNKSALWEEIYKTIVLEMIREKQELVDADQPFRQRLRRWVELTYNYYDGNVDAFTYVLLMPRAYAERLGDIYYVQGRLLRRLLADGMTEGNCEGMDLDLAVTMVTGLMLNVPRRINEEKLQGPALHYCDRVADAIFRVLGCDAPTDRDR</sequence>
<reference evidence="6 7" key="1">
    <citation type="submission" date="2019-02" db="EMBL/GenBank/DDBJ databases">
        <title>Deep-cultivation of Planctomycetes and their phenomic and genomic characterization uncovers novel biology.</title>
        <authorList>
            <person name="Wiegand S."/>
            <person name="Jogler M."/>
            <person name="Boedeker C."/>
            <person name="Pinto D."/>
            <person name="Vollmers J."/>
            <person name="Rivas-Marin E."/>
            <person name="Kohn T."/>
            <person name="Peeters S.H."/>
            <person name="Heuer A."/>
            <person name="Rast P."/>
            <person name="Oberbeckmann S."/>
            <person name="Bunk B."/>
            <person name="Jeske O."/>
            <person name="Meyerdierks A."/>
            <person name="Storesund J.E."/>
            <person name="Kallscheuer N."/>
            <person name="Luecker S."/>
            <person name="Lage O.M."/>
            <person name="Pohl T."/>
            <person name="Merkel B.J."/>
            <person name="Hornburger P."/>
            <person name="Mueller R.-W."/>
            <person name="Bruemmer F."/>
            <person name="Labrenz M."/>
            <person name="Spormann A.M."/>
            <person name="Op den Camp H."/>
            <person name="Overmann J."/>
            <person name="Amann R."/>
            <person name="Jetten M.S.M."/>
            <person name="Mascher T."/>
            <person name="Medema M.H."/>
            <person name="Devos D.P."/>
            <person name="Kaster A.-K."/>
            <person name="Ovreas L."/>
            <person name="Rohde M."/>
            <person name="Galperin M.Y."/>
            <person name="Jogler C."/>
        </authorList>
    </citation>
    <scope>NUCLEOTIDE SEQUENCE [LARGE SCALE GENOMIC DNA]</scope>
    <source>
        <strain evidence="6 7">Pan265</strain>
    </source>
</reference>
<dbReference type="PROSITE" id="PS50977">
    <property type="entry name" value="HTH_TETR_2"/>
    <property type="match status" value="1"/>
</dbReference>
<dbReference type="KEGG" id="mcad:Pan265_19890"/>
<evidence type="ECO:0000256" key="1">
    <source>
        <dbReference type="ARBA" id="ARBA00023015"/>
    </source>
</evidence>
<dbReference type="RefSeq" id="WP_145446306.1">
    <property type="nucleotide sequence ID" value="NZ_CP036280.1"/>
</dbReference>
<accession>A0A518BYS8</accession>
<evidence type="ECO:0000313" key="7">
    <source>
        <dbReference type="Proteomes" id="UP000320386"/>
    </source>
</evidence>
<dbReference type="PANTHER" id="PTHR30055">
    <property type="entry name" value="HTH-TYPE TRANSCRIPTIONAL REGULATOR RUTR"/>
    <property type="match status" value="1"/>
</dbReference>
<dbReference type="Proteomes" id="UP000320386">
    <property type="component" value="Chromosome"/>
</dbReference>
<organism evidence="6 7">
    <name type="scientific">Mucisphaera calidilacus</name>
    <dbReference type="NCBI Taxonomy" id="2527982"/>
    <lineage>
        <taxon>Bacteria</taxon>
        <taxon>Pseudomonadati</taxon>
        <taxon>Planctomycetota</taxon>
        <taxon>Phycisphaerae</taxon>
        <taxon>Phycisphaerales</taxon>
        <taxon>Phycisphaeraceae</taxon>
        <taxon>Mucisphaera</taxon>
    </lineage>
</organism>
<dbReference type="InterPro" id="IPR009057">
    <property type="entry name" value="Homeodomain-like_sf"/>
</dbReference>
<dbReference type="EMBL" id="CP036280">
    <property type="protein sequence ID" value="QDU72127.1"/>
    <property type="molecule type" value="Genomic_DNA"/>
</dbReference>